<dbReference type="OrthoDB" id="9815825at2"/>
<feature type="domain" description="Gfo/Idh/MocA-like oxidoreductase N-terminal" evidence="1">
    <location>
        <begin position="1"/>
        <end position="119"/>
    </location>
</feature>
<dbReference type="InterPro" id="IPR051317">
    <property type="entry name" value="Gfo/Idh/MocA_oxidoreduct"/>
</dbReference>
<dbReference type="AlphaFoldDB" id="A0A1M6NS29"/>
<sequence>MKVGIIGLGGIAQKAYLPVITARENTDLVFCTRNEATLNKLSQKYRISEFTNSIDDLIKLGVDAAFVHTATESHKEVVEKLLKNGIHVYVDKPISYYYDDALSLAELSKKVDKTLMVGFNRRFAPMYRNLKEEKKPDIVIIQKNRINQPDNVRRFVFDDFIHVVDTLRFFMGSSHNELSVRALQKADKLYNVVLQLSNEATTAIGMMNRDTGVAEEVVDYMCSGKKFFIEDLVHTTKYENNKEEIFKFNDWDPTLYRRGFYQIIDEFLNSVEENRTPSITIEDSIITHEICEKVVETLMNK</sequence>
<evidence type="ECO:0000313" key="4">
    <source>
        <dbReference type="Proteomes" id="UP000184080"/>
    </source>
</evidence>
<evidence type="ECO:0000259" key="2">
    <source>
        <dbReference type="Pfam" id="PF21378"/>
    </source>
</evidence>
<dbReference type="Gene3D" id="3.30.360.10">
    <property type="entry name" value="Dihydrodipicolinate Reductase, domain 2"/>
    <property type="match status" value="1"/>
</dbReference>
<dbReference type="InterPro" id="IPR000683">
    <property type="entry name" value="Gfo/Idh/MocA-like_OxRdtase_N"/>
</dbReference>
<dbReference type="SUPFAM" id="SSF55347">
    <property type="entry name" value="Glyceraldehyde-3-phosphate dehydrogenase-like, C-terminal domain"/>
    <property type="match status" value="1"/>
</dbReference>
<dbReference type="InterPro" id="IPR036291">
    <property type="entry name" value="NAD(P)-bd_dom_sf"/>
</dbReference>
<dbReference type="Proteomes" id="UP000184080">
    <property type="component" value="Unassembled WGS sequence"/>
</dbReference>
<dbReference type="RefSeq" id="WP_073012290.1">
    <property type="nucleotide sequence ID" value="NZ_FQZO01000012.1"/>
</dbReference>
<dbReference type="InterPro" id="IPR048477">
    <property type="entry name" value="YceM-like_C"/>
</dbReference>
<dbReference type="PANTHER" id="PTHR43708">
    <property type="entry name" value="CONSERVED EXPRESSED OXIDOREDUCTASE (EUROFUNG)"/>
    <property type="match status" value="1"/>
</dbReference>
<keyword evidence="4" id="KW-1185">Reference proteome</keyword>
<accession>A0A1M6NS29</accession>
<feature type="domain" description="YceM-like C-terminal" evidence="2">
    <location>
        <begin position="125"/>
        <end position="235"/>
    </location>
</feature>
<dbReference type="SUPFAM" id="SSF51735">
    <property type="entry name" value="NAD(P)-binding Rossmann-fold domains"/>
    <property type="match status" value="1"/>
</dbReference>
<dbReference type="Gene3D" id="3.40.50.720">
    <property type="entry name" value="NAD(P)-binding Rossmann-like Domain"/>
    <property type="match status" value="1"/>
</dbReference>
<dbReference type="Pfam" id="PF01408">
    <property type="entry name" value="GFO_IDH_MocA"/>
    <property type="match status" value="1"/>
</dbReference>
<dbReference type="GO" id="GO:0000166">
    <property type="term" value="F:nucleotide binding"/>
    <property type="evidence" value="ECO:0007669"/>
    <property type="project" value="InterPro"/>
</dbReference>
<protein>
    <submittedName>
        <fullName evidence="3">Virulence factor</fullName>
    </submittedName>
</protein>
<gene>
    <name evidence="3" type="ORF">SAMN05444401_0296</name>
</gene>
<proteinExistence type="predicted"/>
<evidence type="ECO:0000313" key="3">
    <source>
        <dbReference type="EMBL" id="SHJ98372.1"/>
    </source>
</evidence>
<evidence type="ECO:0000259" key="1">
    <source>
        <dbReference type="Pfam" id="PF01408"/>
    </source>
</evidence>
<dbReference type="PANTHER" id="PTHR43708:SF4">
    <property type="entry name" value="OXIDOREDUCTASE YCEM-RELATED"/>
    <property type="match status" value="1"/>
</dbReference>
<organism evidence="3 4">
    <name type="scientific">Clostridium amylolyticum</name>
    <dbReference type="NCBI Taxonomy" id="1121298"/>
    <lineage>
        <taxon>Bacteria</taxon>
        <taxon>Bacillati</taxon>
        <taxon>Bacillota</taxon>
        <taxon>Clostridia</taxon>
        <taxon>Eubacteriales</taxon>
        <taxon>Clostridiaceae</taxon>
        <taxon>Clostridium</taxon>
    </lineage>
</organism>
<reference evidence="3 4" key="1">
    <citation type="submission" date="2016-11" db="EMBL/GenBank/DDBJ databases">
        <authorList>
            <person name="Jaros S."/>
            <person name="Januszkiewicz K."/>
            <person name="Wedrychowicz H."/>
        </authorList>
    </citation>
    <scope>NUCLEOTIDE SEQUENCE [LARGE SCALE GENOMIC DNA]</scope>
    <source>
        <strain evidence="3 4">DSM 21864</strain>
    </source>
</reference>
<dbReference type="STRING" id="1121298.SAMN05444401_0296"/>
<name>A0A1M6NS29_9CLOT</name>
<dbReference type="Pfam" id="PF21378">
    <property type="entry name" value="YceM-like_C"/>
    <property type="match status" value="1"/>
</dbReference>
<dbReference type="EMBL" id="FQZO01000012">
    <property type="protein sequence ID" value="SHJ98372.1"/>
    <property type="molecule type" value="Genomic_DNA"/>
</dbReference>